<sequence length="568" mass="63010">MREQVLESLAGAPRLVEWPCGGQQVFLEPATLPAAMCRLKADGMLLEDVTVAEYVEGCEAVYHLSNPQTLERVTLHALAQANGDGKAAFPTISHIFQGADWHEREAMDFFPVTFRNHPTPLPLLLAPEMADETPLSRPAEERSSIFTVMDYSGVVGAPSAESLIGWDGEVPAPPPVADVYVTGLPDDAPGDYYTRHFQATGEPDRLILNMGPQHPSTHGVLRIILELDGEYIARAEPVLGYIHRMHELMGQNRKAGQFLPNMGRVDYLHALGWNHALVLAVENLAGIQVPERAELLRILTVELNRISSHLLWWGAYLLDLGAFTPIMYGFDDRETIMDLLQMATGSRLTYCYHRFGGVSHEPMPGFYEGVKEFIDGFDARLAMYKDLVTDNIILRKRVEGVGEMDLDVCRRYGCTGPVIRGSGLAFDVRRAWPHSLYSELDFNIPVYHEGDALARYMVRMDEMVESARIIKQVLERIPGAEGGHIHPKAPKQDFTLPKGTSRAMVEAARGMVAVEVISDGGKTPYRMRLRSPCFSNLSCFAEVSRGTLLADAVSTLGSLDLVIPEIDR</sequence>
<dbReference type="InterPro" id="IPR001135">
    <property type="entry name" value="NADH_Q_OxRdtase_suD"/>
</dbReference>
<dbReference type="eggNOG" id="COG0649">
    <property type="taxonomic scope" value="Bacteria"/>
</dbReference>
<evidence type="ECO:0000256" key="1">
    <source>
        <dbReference type="ARBA" id="ARBA00004417"/>
    </source>
</evidence>
<feature type="domain" description="NADH:ubiquinone oxidoreductase 30kDa subunit" evidence="10">
    <location>
        <begin position="28"/>
        <end position="137"/>
    </location>
</feature>
<dbReference type="OrthoDB" id="9801496at2"/>
<reference evidence="12 13" key="1">
    <citation type="journal article" date="2013" name="J. Bacteriol.">
        <title>Roles of HynAB and Ech, the only two hydrogenases found in the model sulfate reducer Desulfovibrio gigas.</title>
        <authorList>
            <person name="Morais-Silva F.O."/>
            <person name="Santos C.I."/>
            <person name="Rodrigues R."/>
            <person name="Pereira I.A."/>
            <person name="Rodrigues-Pousada C."/>
        </authorList>
    </citation>
    <scope>NUCLEOTIDE SEQUENCE [LARGE SCALE GENOMIC DNA]</scope>
    <source>
        <strain evidence="13">ATCC 19364 / DSM 1382 / NCIMB 9332 / VKM B-1759</strain>
    </source>
</reference>
<evidence type="ECO:0000256" key="6">
    <source>
        <dbReference type="ARBA" id="ARBA00023268"/>
    </source>
</evidence>
<evidence type="ECO:0000256" key="7">
    <source>
        <dbReference type="ARBA" id="ARBA00038617"/>
    </source>
</evidence>
<comment type="similarity">
    <text evidence="2">In the C-terminal section; belongs to the complex I 49 kDa subunit family.</text>
</comment>
<proteinExistence type="inferred from homology"/>
<evidence type="ECO:0000259" key="10">
    <source>
        <dbReference type="Pfam" id="PF00329"/>
    </source>
</evidence>
<comment type="catalytic activity">
    <reaction evidence="8 9">
        <text>a quinone + NADH + 5 H(+)(in) = a quinol + NAD(+) + 4 H(+)(out)</text>
        <dbReference type="Rhea" id="RHEA:57888"/>
        <dbReference type="ChEBI" id="CHEBI:15378"/>
        <dbReference type="ChEBI" id="CHEBI:24646"/>
        <dbReference type="ChEBI" id="CHEBI:57540"/>
        <dbReference type="ChEBI" id="CHEBI:57945"/>
        <dbReference type="ChEBI" id="CHEBI:132124"/>
    </reaction>
</comment>
<dbReference type="Proteomes" id="UP000016587">
    <property type="component" value="Chromosome"/>
</dbReference>
<dbReference type="InterPro" id="IPR022885">
    <property type="entry name" value="NDH1_su_D/H"/>
</dbReference>
<accession>T2G7S0</accession>
<evidence type="ECO:0000256" key="5">
    <source>
        <dbReference type="ARBA" id="ARBA00023136"/>
    </source>
</evidence>
<comment type="function">
    <text evidence="9">NDH-1 shuttles electrons from NADH, via FMN and iron-sulfur (Fe-S) centers, to quinones in the respiratory chain. The immediate electron acceptor for the enzyme in this species is believed to be ubiquinone. Couples the redox reaction to proton translocation (for every two electrons transferred, four hydrogen ions are translocated across the cytoplasmic membrane), and thus conserves the redox energy in a proton gradient.</text>
</comment>
<dbReference type="GO" id="GO:0050136">
    <property type="term" value="F:NADH dehydrogenase (quinone) (non-electrogenic) activity"/>
    <property type="evidence" value="ECO:0007669"/>
    <property type="project" value="UniProtKB-UniRule"/>
</dbReference>
<evidence type="ECO:0000256" key="2">
    <source>
        <dbReference type="ARBA" id="ARBA00010019"/>
    </source>
</evidence>
<dbReference type="PATRIC" id="fig|1121448.10.peg.250"/>
<reference evidence="13" key="2">
    <citation type="submission" date="2013-07" db="EMBL/GenBank/DDBJ databases">
        <authorList>
            <person name="Morais-Silva F.O."/>
            <person name="Rezende A.M."/>
            <person name="Pimentel C."/>
            <person name="Resende D.M."/>
            <person name="Santos C.I."/>
            <person name="Clemente C."/>
            <person name="de Oliveira L.M."/>
            <person name="da Silva S.M."/>
            <person name="Costa D.A."/>
            <person name="Varela-Raposo A."/>
            <person name="Horacio E.C.A."/>
            <person name="Matos M."/>
            <person name="Flores O."/>
            <person name="Ruiz J.C."/>
            <person name="Rodrigues-Pousada C."/>
        </authorList>
    </citation>
    <scope>NUCLEOTIDE SEQUENCE [LARGE SCALE GENOMIC DNA]</scope>
    <source>
        <strain evidence="13">ATCC 19364 / DSM 1382 / NCIMB 9332 / VKM B-1759</strain>
    </source>
</reference>
<dbReference type="SUPFAM" id="SSF56762">
    <property type="entry name" value="HydB/Nqo4-like"/>
    <property type="match status" value="1"/>
</dbReference>
<dbReference type="GO" id="GO:0051287">
    <property type="term" value="F:NAD binding"/>
    <property type="evidence" value="ECO:0007669"/>
    <property type="project" value="InterPro"/>
</dbReference>
<dbReference type="InterPro" id="IPR029014">
    <property type="entry name" value="NiFe-Hase_large"/>
</dbReference>
<evidence type="ECO:0000313" key="12">
    <source>
        <dbReference type="EMBL" id="AGW12176.1"/>
    </source>
</evidence>
<keyword evidence="3 9" id="KW-1003">Cell membrane</keyword>
<comment type="subcellular location">
    <subcellularLocation>
        <location evidence="1">Cell inner membrane</location>
        <topology evidence="1">Peripheral membrane protein</topology>
    </subcellularLocation>
    <subcellularLocation>
        <location evidence="9">Cell membrane</location>
        <topology evidence="9">Peripheral membrane protein</topology>
        <orientation evidence="9">Cytoplasmic side</orientation>
    </subcellularLocation>
</comment>
<evidence type="ECO:0000313" key="13">
    <source>
        <dbReference type="Proteomes" id="UP000016587"/>
    </source>
</evidence>
<dbReference type="PANTHER" id="PTHR11993:SF10">
    <property type="entry name" value="NADH DEHYDROGENASE [UBIQUINONE] IRON-SULFUR PROTEIN 2, MITOCHONDRIAL"/>
    <property type="match status" value="1"/>
</dbReference>
<dbReference type="InterPro" id="IPR001268">
    <property type="entry name" value="NADH_UbQ_OxRdtase_30kDa_su"/>
</dbReference>
<evidence type="ECO:0000256" key="3">
    <source>
        <dbReference type="ARBA" id="ARBA00022475"/>
    </source>
</evidence>
<name>T2G7S0_MEGG1</name>
<gene>
    <name evidence="12" type="primary">nuoC</name>
    <name evidence="9" type="synonym">nuoD</name>
    <name evidence="12" type="ORF">DGI_0244</name>
</gene>
<keyword evidence="5 9" id="KW-0472">Membrane</keyword>
<dbReference type="Pfam" id="PF00329">
    <property type="entry name" value="Complex1_30kDa"/>
    <property type="match status" value="1"/>
</dbReference>
<keyword evidence="9" id="KW-0813">Transport</keyword>
<dbReference type="KEGG" id="dgg:DGI_0244"/>
<dbReference type="EC" id="7.1.1.-" evidence="9"/>
<keyword evidence="9" id="KW-1278">Translocase</keyword>
<protein>
    <recommendedName>
        <fullName evidence="9">NADH-quinone oxidoreductase subunit D</fullName>
        <ecNumber evidence="9">7.1.1.-</ecNumber>
    </recommendedName>
    <alternativeName>
        <fullName evidence="9">NADH dehydrogenase I subunit D</fullName>
    </alternativeName>
    <alternativeName>
        <fullName evidence="9">NDH-1 subunit D</fullName>
    </alternativeName>
</protein>
<dbReference type="AlphaFoldDB" id="T2G7S0"/>
<organism evidence="12 13">
    <name type="scientific">Megalodesulfovibrio gigas (strain ATCC 19364 / DSM 1382 / NCIMB 9332 / VKM B-1759)</name>
    <name type="common">Desulfovibrio gigas</name>
    <dbReference type="NCBI Taxonomy" id="1121448"/>
    <lineage>
        <taxon>Bacteria</taxon>
        <taxon>Pseudomonadati</taxon>
        <taxon>Thermodesulfobacteriota</taxon>
        <taxon>Desulfovibrionia</taxon>
        <taxon>Desulfovibrionales</taxon>
        <taxon>Desulfovibrionaceae</taxon>
        <taxon>Megalodesulfovibrio</taxon>
    </lineage>
</organism>
<comment type="subunit">
    <text evidence="7">NDH-1 is composed of 13 different subunits. Subunits NuoB, CD, E, F, and G constitute the peripheral sector of the complex.</text>
</comment>
<feature type="domain" description="NADH-quinone oxidoreductase subunit D" evidence="11">
    <location>
        <begin position="319"/>
        <end position="480"/>
    </location>
</feature>
<comment type="similarity">
    <text evidence="9">Belongs to the complex I 49 kDa subunit family.</text>
</comment>
<dbReference type="InterPro" id="IPR037232">
    <property type="entry name" value="NADH_quin_OxRdtase_su_C/D-like"/>
</dbReference>
<dbReference type="PANTHER" id="PTHR11993">
    <property type="entry name" value="NADH-UBIQUINONE OXIDOREDUCTASE 49 KDA SUBUNIT"/>
    <property type="match status" value="1"/>
</dbReference>
<evidence type="ECO:0000259" key="11">
    <source>
        <dbReference type="Pfam" id="PF00346"/>
    </source>
</evidence>
<comment type="subunit">
    <text evidence="9">NDH-1 is composed of 14 different subunits. Subunits NuoB, C, D, E, F, and G constitute the peripheral sector of the complex.</text>
</comment>
<dbReference type="EMBL" id="CP006585">
    <property type="protein sequence ID" value="AGW12176.1"/>
    <property type="molecule type" value="Genomic_DNA"/>
</dbReference>
<evidence type="ECO:0000256" key="4">
    <source>
        <dbReference type="ARBA" id="ARBA00023027"/>
    </source>
</evidence>
<keyword evidence="4 9" id="KW-0520">NAD</keyword>
<dbReference type="GO" id="GO:0048038">
    <property type="term" value="F:quinone binding"/>
    <property type="evidence" value="ECO:0007669"/>
    <property type="project" value="UniProtKB-KW"/>
</dbReference>
<keyword evidence="6" id="KW-0511">Multifunctional enzyme</keyword>
<keyword evidence="13" id="KW-1185">Reference proteome</keyword>
<dbReference type="Gene3D" id="1.10.645.10">
    <property type="entry name" value="Cytochrome-c3 Hydrogenase, chain B"/>
    <property type="match status" value="1"/>
</dbReference>
<feature type="domain" description="NADH-quinone oxidoreductase subunit D" evidence="11">
    <location>
        <begin position="488"/>
        <end position="568"/>
    </location>
</feature>
<dbReference type="STRING" id="1121448.DGI_0244"/>
<dbReference type="Gene3D" id="3.30.460.80">
    <property type="entry name" value="NADH:ubiquinone oxidoreductase, 30kDa subunit"/>
    <property type="match status" value="1"/>
</dbReference>
<dbReference type="HAMAP" id="MF_01358">
    <property type="entry name" value="NDH1_NuoD"/>
    <property type="match status" value="1"/>
</dbReference>
<evidence type="ECO:0000256" key="8">
    <source>
        <dbReference type="ARBA" id="ARBA00047712"/>
    </source>
</evidence>
<evidence type="ECO:0000256" key="9">
    <source>
        <dbReference type="HAMAP-Rule" id="MF_01358"/>
    </source>
</evidence>
<dbReference type="SUPFAM" id="SSF143243">
    <property type="entry name" value="Nqo5-like"/>
    <property type="match status" value="1"/>
</dbReference>
<dbReference type="HOGENOM" id="CLU_015134_3_2_7"/>
<dbReference type="GO" id="GO:0005886">
    <property type="term" value="C:plasma membrane"/>
    <property type="evidence" value="ECO:0007669"/>
    <property type="project" value="UniProtKB-SubCell"/>
</dbReference>
<dbReference type="Pfam" id="PF00346">
    <property type="entry name" value="Complex1_49kDa"/>
    <property type="match status" value="2"/>
</dbReference>
<keyword evidence="9" id="KW-0830">Ubiquinone</keyword>
<keyword evidence="9" id="KW-0874">Quinone</keyword>
<dbReference type="GO" id="GO:0008137">
    <property type="term" value="F:NADH dehydrogenase (ubiquinone) activity"/>
    <property type="evidence" value="ECO:0007669"/>
    <property type="project" value="InterPro"/>
</dbReference>
<dbReference type="NCBIfam" id="NF004739">
    <property type="entry name" value="PRK06075.1"/>
    <property type="match status" value="1"/>
</dbReference>